<evidence type="ECO:0000256" key="5">
    <source>
        <dbReference type="SAM" id="Coils"/>
    </source>
</evidence>
<dbReference type="InterPro" id="IPR052116">
    <property type="entry name" value="Centro_Cilium_Assembly"/>
</dbReference>
<proteinExistence type="predicted"/>
<dbReference type="Pfam" id="PF13516">
    <property type="entry name" value="LRR_6"/>
    <property type="match status" value="2"/>
</dbReference>
<organism evidence="7 8">
    <name type="scientific">Perkinsus chesapeaki</name>
    <name type="common">Clam parasite</name>
    <name type="synonym">Perkinsus andrewsi</name>
    <dbReference type="NCBI Taxonomy" id="330153"/>
    <lineage>
        <taxon>Eukaryota</taxon>
        <taxon>Sar</taxon>
        <taxon>Alveolata</taxon>
        <taxon>Perkinsozoa</taxon>
        <taxon>Perkinsea</taxon>
        <taxon>Perkinsida</taxon>
        <taxon>Perkinsidae</taxon>
        <taxon>Perkinsus</taxon>
    </lineage>
</organism>
<dbReference type="SMART" id="SM00368">
    <property type="entry name" value="LRR_RI"/>
    <property type="match status" value="5"/>
</dbReference>
<reference evidence="7 8" key="1">
    <citation type="submission" date="2020-04" db="EMBL/GenBank/DDBJ databases">
        <title>Perkinsus chesapeaki whole genome sequence.</title>
        <authorList>
            <person name="Bogema D.R."/>
        </authorList>
    </citation>
    <scope>NUCLEOTIDE SEQUENCE [LARGE SCALE GENOMIC DNA]</scope>
    <source>
        <strain evidence="7">ATCC PRA-425</strain>
    </source>
</reference>
<evidence type="ECO:0000256" key="6">
    <source>
        <dbReference type="SAM" id="MobiDB-lite"/>
    </source>
</evidence>
<dbReference type="Gene3D" id="3.80.10.10">
    <property type="entry name" value="Ribonuclease Inhibitor"/>
    <property type="match status" value="2"/>
</dbReference>
<keyword evidence="8" id="KW-1185">Reference proteome</keyword>
<dbReference type="PANTHER" id="PTHR23170:SF3">
    <property type="entry name" value="LEUCINE-RICH REPEAT-CONTAINING PROTEIN 45"/>
    <property type="match status" value="1"/>
</dbReference>
<evidence type="ECO:0000256" key="3">
    <source>
        <dbReference type="ARBA" id="ARBA00023054"/>
    </source>
</evidence>
<evidence type="ECO:0000313" key="8">
    <source>
        <dbReference type="Proteomes" id="UP000591131"/>
    </source>
</evidence>
<comment type="caution">
    <text evidence="7">The sequence shown here is derived from an EMBL/GenBank/DDBJ whole genome shotgun (WGS) entry which is preliminary data.</text>
</comment>
<keyword evidence="2" id="KW-0963">Cytoplasm</keyword>
<comment type="subcellular location">
    <subcellularLocation>
        <location evidence="1">Cytoplasm</location>
        <location evidence="1">Cytoskeleton</location>
        <location evidence="1">Microtubule organizing center</location>
        <location evidence="1">Centrosome</location>
    </subcellularLocation>
</comment>
<evidence type="ECO:0000256" key="4">
    <source>
        <dbReference type="ARBA" id="ARBA00023212"/>
    </source>
</evidence>
<dbReference type="AlphaFoldDB" id="A0A7J6MYD5"/>
<evidence type="ECO:0000256" key="2">
    <source>
        <dbReference type="ARBA" id="ARBA00022490"/>
    </source>
</evidence>
<dbReference type="OrthoDB" id="441653at2759"/>
<feature type="region of interest" description="Disordered" evidence="6">
    <location>
        <begin position="263"/>
        <end position="298"/>
    </location>
</feature>
<dbReference type="InterPro" id="IPR032675">
    <property type="entry name" value="LRR_dom_sf"/>
</dbReference>
<keyword evidence="4" id="KW-0206">Cytoskeleton</keyword>
<dbReference type="SUPFAM" id="SSF52047">
    <property type="entry name" value="RNI-like"/>
    <property type="match status" value="1"/>
</dbReference>
<dbReference type="InterPro" id="IPR001611">
    <property type="entry name" value="Leu-rich_rpt"/>
</dbReference>
<sequence length="1040" mass="115168">MDPSRSASSKIVAAVPFQLVPGDRFNIALGCAIYLALTGSSEVINNKFLRKNLQAYTSWNWVLIVSRILLKQEQWDPFLLSNSFGVCMAFRTAGARGLTEMMRQKMGLRGVKLTKVQFAMMDHWVHTVPVLLMSYLVVKSGRRPLMTNGIVGIMAQMFFAYSQAGTLNVAELYMPHPAKRAWLASLAGQLLGPVLITGIVDRKWKKAGIILFIILLPWLSSSLDPNVKKKYYNPLMAHLAKVKEDMQEKERRRSGKKAVSLGFSLLGPSKGSTPNSSDSSDSSSDSDTEVDAATATSRRVASVPQGLITRSIKQPGQRPISYMLSAFEAKIPTLCNLSPFSSGSKYVMLESQVKRHVEELVSSAGTPSDGSIPSIALDLSDRYIGTKGCKALCEALRRVEDNQVLIHSVNLAGNNIQSEGLIDLSNAIRSSPALRHVKELILDWNPLGEASGHCFESLLSSLSVAQDLSTLSMQECQIPPAGAQAIASTLLTHSRSLRHLNLSHNSLGSSGGEVLAVALEHSGCHTITSVQLTGNSIPSAIQQAIGKVLQRNERMSRGALNGRFPFEGACLATCQRSTMSSSFTTKNMALSLPAAISGVLADMSPSKRSNMRGDDGSPWRTRQSGGGDISPTSALANGCKCVSCVAQEQMIRAEESHHAEVSHLQEELEALRRAVSDRDKRVHEMGENHAEQLSRQVALTDKRLAEASTRYENDLEAAKCRTVEVQKEAVGWKTRYEELLQEVEQARKGLRTAETEKQNHQHAREQLDRELADKHQQLMEKTSELADTRRRLGDELAHLKAELSRDKQSLLDKEAAIEDGHRQIQALKVTVEELEASKKRRETEFENTLSAERSKRDVVRRELEQAKETFAAERLHLLTRTSEMESSLRAIESKLTLAEQRCDSKDKELKVAHDKINSMKEDMIVLEAKVKESLEKAESEQRKASRLEREKEVAEAKLSTMSTVLAETRRTSEALQHELEGCQQDNATTSARKQEEIRTLQMKLDTTKKALSETNKILHRMRDIHKQSAELMTGLPVTSP</sequence>
<feature type="region of interest" description="Disordered" evidence="6">
    <location>
        <begin position="604"/>
        <end position="631"/>
    </location>
</feature>
<feature type="coiled-coil region" evidence="5">
    <location>
        <begin position="654"/>
        <end position="784"/>
    </location>
</feature>
<accession>A0A7J6MYD5</accession>
<dbReference type="Proteomes" id="UP000591131">
    <property type="component" value="Unassembled WGS sequence"/>
</dbReference>
<keyword evidence="3 5" id="KW-0175">Coiled coil</keyword>
<protein>
    <submittedName>
        <fullName evidence="7">Uncharacterized protein</fullName>
    </submittedName>
</protein>
<evidence type="ECO:0000256" key="1">
    <source>
        <dbReference type="ARBA" id="ARBA00004300"/>
    </source>
</evidence>
<gene>
    <name evidence="7" type="ORF">FOL47_006591</name>
</gene>
<name>A0A7J6MYD5_PERCH</name>
<dbReference type="GO" id="GO:0005813">
    <property type="term" value="C:centrosome"/>
    <property type="evidence" value="ECO:0007669"/>
    <property type="project" value="UniProtKB-SubCell"/>
</dbReference>
<dbReference type="PANTHER" id="PTHR23170">
    <property type="entry name" value="NY-REN-58 ANTIGEN"/>
    <property type="match status" value="1"/>
</dbReference>
<dbReference type="EMBL" id="JAAPAO010000037">
    <property type="protein sequence ID" value="KAF4676200.1"/>
    <property type="molecule type" value="Genomic_DNA"/>
</dbReference>
<evidence type="ECO:0000313" key="7">
    <source>
        <dbReference type="EMBL" id="KAF4676200.1"/>
    </source>
</evidence>
<feature type="coiled-coil region" evidence="5">
    <location>
        <begin position="817"/>
        <end position="985"/>
    </location>
</feature>